<evidence type="ECO:0000313" key="3">
    <source>
        <dbReference type="Proteomes" id="UP001066276"/>
    </source>
</evidence>
<sequence>MRVRKSSLKGPCGPAPPVSPQRVPRMQARESKCIERRKAACTRQSSGKRDGHVRWAVKEKSGKNVTRGKDKEQLGRRQALEDSSITSKK</sequence>
<dbReference type="AlphaFoldDB" id="A0AAV7RS89"/>
<keyword evidence="3" id="KW-1185">Reference proteome</keyword>
<proteinExistence type="predicted"/>
<name>A0AAV7RS89_PLEWA</name>
<evidence type="ECO:0000313" key="2">
    <source>
        <dbReference type="EMBL" id="KAJ1154436.1"/>
    </source>
</evidence>
<gene>
    <name evidence="2" type="ORF">NDU88_007188</name>
</gene>
<feature type="region of interest" description="Disordered" evidence="1">
    <location>
        <begin position="1"/>
        <end position="89"/>
    </location>
</feature>
<feature type="compositionally biased region" description="Basic and acidic residues" evidence="1">
    <location>
        <begin position="47"/>
        <end position="80"/>
    </location>
</feature>
<reference evidence="2" key="1">
    <citation type="journal article" date="2022" name="bioRxiv">
        <title>Sequencing and chromosome-scale assembly of the giantPleurodeles waltlgenome.</title>
        <authorList>
            <person name="Brown T."/>
            <person name="Elewa A."/>
            <person name="Iarovenko S."/>
            <person name="Subramanian E."/>
            <person name="Araus A.J."/>
            <person name="Petzold A."/>
            <person name="Susuki M."/>
            <person name="Suzuki K.-i.T."/>
            <person name="Hayashi T."/>
            <person name="Toyoda A."/>
            <person name="Oliveira C."/>
            <person name="Osipova E."/>
            <person name="Leigh N.D."/>
            <person name="Simon A."/>
            <person name="Yun M.H."/>
        </authorList>
    </citation>
    <scope>NUCLEOTIDE SEQUENCE</scope>
    <source>
        <strain evidence="2">20211129_DDA</strain>
        <tissue evidence="2">Liver</tissue>
    </source>
</reference>
<protein>
    <submittedName>
        <fullName evidence="2">Uncharacterized protein</fullName>
    </submittedName>
</protein>
<feature type="compositionally biased region" description="Basic and acidic residues" evidence="1">
    <location>
        <begin position="27"/>
        <end position="38"/>
    </location>
</feature>
<dbReference type="Proteomes" id="UP001066276">
    <property type="component" value="Chromosome 5"/>
</dbReference>
<dbReference type="EMBL" id="JANPWB010000009">
    <property type="protein sequence ID" value="KAJ1154436.1"/>
    <property type="molecule type" value="Genomic_DNA"/>
</dbReference>
<accession>A0AAV7RS89</accession>
<evidence type="ECO:0000256" key="1">
    <source>
        <dbReference type="SAM" id="MobiDB-lite"/>
    </source>
</evidence>
<organism evidence="2 3">
    <name type="scientific">Pleurodeles waltl</name>
    <name type="common">Iberian ribbed newt</name>
    <dbReference type="NCBI Taxonomy" id="8319"/>
    <lineage>
        <taxon>Eukaryota</taxon>
        <taxon>Metazoa</taxon>
        <taxon>Chordata</taxon>
        <taxon>Craniata</taxon>
        <taxon>Vertebrata</taxon>
        <taxon>Euteleostomi</taxon>
        <taxon>Amphibia</taxon>
        <taxon>Batrachia</taxon>
        <taxon>Caudata</taxon>
        <taxon>Salamandroidea</taxon>
        <taxon>Salamandridae</taxon>
        <taxon>Pleurodelinae</taxon>
        <taxon>Pleurodeles</taxon>
    </lineage>
</organism>
<comment type="caution">
    <text evidence="2">The sequence shown here is derived from an EMBL/GenBank/DDBJ whole genome shotgun (WGS) entry which is preliminary data.</text>
</comment>